<reference evidence="3 4" key="1">
    <citation type="submission" date="2019-09" db="EMBL/GenBank/DDBJ databases">
        <title>Parvibaculum sedimenti sp. nov., isolated from sediment.</title>
        <authorList>
            <person name="Wang Y."/>
        </authorList>
    </citation>
    <scope>NUCLEOTIDE SEQUENCE [LARGE SCALE GENOMIC DNA]</scope>
    <source>
        <strain evidence="3 4">HXT-9</strain>
    </source>
</reference>
<dbReference type="SUPFAM" id="SSF53067">
    <property type="entry name" value="Actin-like ATPase domain"/>
    <property type="match status" value="2"/>
</dbReference>
<dbReference type="InterPro" id="IPR050273">
    <property type="entry name" value="GppA/Ppx_hydrolase"/>
</dbReference>
<dbReference type="CDD" id="cd24052">
    <property type="entry name" value="ASKHA_NBD_HpPPX-GppA-like"/>
    <property type="match status" value="1"/>
</dbReference>
<gene>
    <name evidence="3" type="ORF">F2P47_08205</name>
</gene>
<dbReference type="Gene3D" id="3.30.420.40">
    <property type="match status" value="1"/>
</dbReference>
<proteinExistence type="predicted"/>
<name>A0A6N6VJ61_9HYPH</name>
<evidence type="ECO:0000313" key="4">
    <source>
        <dbReference type="Proteomes" id="UP000468901"/>
    </source>
</evidence>
<accession>A0A6N6VJ61</accession>
<dbReference type="EMBL" id="WESC01000006">
    <property type="protein sequence ID" value="KAB7740502.1"/>
    <property type="molecule type" value="Genomic_DNA"/>
</dbReference>
<dbReference type="PANTHER" id="PTHR30005:SF0">
    <property type="entry name" value="RETROGRADE REGULATION PROTEIN 2"/>
    <property type="match status" value="1"/>
</dbReference>
<sequence length="501" mass="54485">MLNGGRKSTGRFGIVDLGSNSVRLVVYAAAARSPVLVFNEKVLCGLGRTLSSTGKLDPKGIERALDAIRRFIALREQIGIKTLIVAATAAVRDATDGPEFIARVEKICGFKIELVSGVEEARLSAQGVLSGIPDADGVVGDLGGASLELVGVSGGKRLGVGSTLPIGPLRIIDQSKNNLVAAEAIVDKALKGLDVLRENQGKRLYVVGGAWRNLARIHMAQRHYPIHVLHQYVIPARDAADLAKLIEKLGPKTLAQIPDISERRIDTLPFGALVLERVIAAMKAKEVVVSAYGLREGILFDRLDKRTQAKDPLIEGCRDMAKLLSRFPEHGDELTPWTAPLFRDEVLGETTEQARLRHAACILADIGWYVHPDYRAHHSLTQILLAPFSGVDHSGRLFLARVGYHRHEGRGEPELIGNLAGILTETENYRAMVLGLALRLAFTLCAATTGMLPKTKLEVTKSTVTLVVPRRYEPLLGEVVQRRLAALARAVDRKGEMRVGR</sequence>
<dbReference type="SUPFAM" id="SSF109604">
    <property type="entry name" value="HD-domain/PDEase-like"/>
    <property type="match status" value="1"/>
</dbReference>
<dbReference type="PANTHER" id="PTHR30005">
    <property type="entry name" value="EXOPOLYPHOSPHATASE"/>
    <property type="match status" value="1"/>
</dbReference>
<dbReference type="Pfam" id="PF21697">
    <property type="entry name" value="Ppx_C"/>
    <property type="match status" value="1"/>
</dbReference>
<dbReference type="InterPro" id="IPR048951">
    <property type="entry name" value="Ppx_C"/>
</dbReference>
<dbReference type="Pfam" id="PF02541">
    <property type="entry name" value="Ppx-GppA"/>
    <property type="match status" value="1"/>
</dbReference>
<organism evidence="3 4">
    <name type="scientific">Parvibaculum sedimenti</name>
    <dbReference type="NCBI Taxonomy" id="2608632"/>
    <lineage>
        <taxon>Bacteria</taxon>
        <taxon>Pseudomonadati</taxon>
        <taxon>Pseudomonadota</taxon>
        <taxon>Alphaproteobacteria</taxon>
        <taxon>Hyphomicrobiales</taxon>
        <taxon>Parvibaculaceae</taxon>
        <taxon>Parvibaculum</taxon>
    </lineage>
</organism>
<dbReference type="InterPro" id="IPR043129">
    <property type="entry name" value="ATPase_NBD"/>
</dbReference>
<evidence type="ECO:0000259" key="1">
    <source>
        <dbReference type="Pfam" id="PF02541"/>
    </source>
</evidence>
<dbReference type="AlphaFoldDB" id="A0A6N6VJ61"/>
<feature type="domain" description="Exopolyphosphatase C-terminal" evidence="2">
    <location>
        <begin position="313"/>
        <end position="495"/>
    </location>
</feature>
<feature type="domain" description="Ppx/GppA phosphatase N-terminal" evidence="1">
    <location>
        <begin position="25"/>
        <end position="305"/>
    </location>
</feature>
<dbReference type="InterPro" id="IPR003695">
    <property type="entry name" value="Ppx_GppA_N"/>
</dbReference>
<protein>
    <submittedName>
        <fullName evidence="3">Ppx/GppA family phosphatase</fullName>
    </submittedName>
</protein>
<keyword evidence="4" id="KW-1185">Reference proteome</keyword>
<dbReference type="Gene3D" id="1.10.3210.10">
    <property type="entry name" value="Hypothetical protein af1432"/>
    <property type="match status" value="1"/>
</dbReference>
<comment type="caution">
    <text evidence="3">The sequence shown here is derived from an EMBL/GenBank/DDBJ whole genome shotgun (WGS) entry which is preliminary data.</text>
</comment>
<evidence type="ECO:0000313" key="3">
    <source>
        <dbReference type="EMBL" id="KAB7740502.1"/>
    </source>
</evidence>
<dbReference type="GO" id="GO:0016462">
    <property type="term" value="F:pyrophosphatase activity"/>
    <property type="evidence" value="ECO:0007669"/>
    <property type="project" value="TreeGrafter"/>
</dbReference>
<dbReference type="Gene3D" id="3.30.420.150">
    <property type="entry name" value="Exopolyphosphatase. Domain 2"/>
    <property type="match status" value="1"/>
</dbReference>
<dbReference type="Proteomes" id="UP000468901">
    <property type="component" value="Unassembled WGS sequence"/>
</dbReference>
<evidence type="ECO:0000259" key="2">
    <source>
        <dbReference type="Pfam" id="PF21697"/>
    </source>
</evidence>